<dbReference type="AlphaFoldDB" id="A0A5A8CDT6"/>
<evidence type="ECO:0000256" key="3">
    <source>
        <dbReference type="PIRNR" id="PIRNR036417"/>
    </source>
</evidence>
<dbReference type="UniPathway" id="UPA00094"/>
<evidence type="ECO:0000256" key="4">
    <source>
        <dbReference type="SAM" id="Phobius"/>
    </source>
</evidence>
<dbReference type="Pfam" id="PF08392">
    <property type="entry name" value="FAE1_CUT1_RppA"/>
    <property type="match status" value="1"/>
</dbReference>
<evidence type="ECO:0000259" key="5">
    <source>
        <dbReference type="Pfam" id="PF08392"/>
    </source>
</evidence>
<dbReference type="InterPro" id="IPR013601">
    <property type="entry name" value="FAE1_typ3_polyketide_synth"/>
</dbReference>
<keyword evidence="4" id="KW-1133">Transmembrane helix</keyword>
<evidence type="ECO:0000313" key="10">
    <source>
        <dbReference type="Proteomes" id="UP000322899"/>
    </source>
</evidence>
<feature type="transmembrane region" description="Helical" evidence="4">
    <location>
        <begin position="44"/>
        <end position="66"/>
    </location>
</feature>
<dbReference type="Gene3D" id="3.40.47.10">
    <property type="match status" value="1"/>
</dbReference>
<dbReference type="EC" id="2.3.1.-" evidence="3"/>
<dbReference type="GO" id="GO:0016020">
    <property type="term" value="C:membrane"/>
    <property type="evidence" value="ECO:0007669"/>
    <property type="project" value="InterPro"/>
</dbReference>
<dbReference type="GO" id="GO:0006633">
    <property type="term" value="P:fatty acid biosynthetic process"/>
    <property type="evidence" value="ECO:0007669"/>
    <property type="project" value="UniProtKB-UniPathway"/>
</dbReference>
<dbReference type="EMBL" id="VLTM01000006">
    <property type="protein sequence ID" value="KAA0167187.1"/>
    <property type="molecule type" value="Genomic_DNA"/>
</dbReference>
<keyword evidence="3" id="KW-0012">Acyltransferase</keyword>
<dbReference type="InterPro" id="IPR012392">
    <property type="entry name" value="3-ktacl-CoA_syn"/>
</dbReference>
<evidence type="ECO:0000256" key="2">
    <source>
        <dbReference type="ARBA" id="ARBA00022679"/>
    </source>
</evidence>
<sequence length="522" mass="57183">MGAGGRSRACGGKSKEADEVTKDHRYLAKAYSISIVDWWHVSKVYAGWVALGLIGVSVAVLWQPLVVPAYAEVANMTKVRAALNEPLVWTMLVLVLMSIYTLTPSGKAPVYMMDFAVFEPPADWACSHDDLIEICSRHGKFSEETLAFMRRILDRSKTGQATHWPPGTVRLLRGEATADCSMEAAREEARTVIFSCVDDALKRTGLKPRDIDFLIVNCSLFVPTPSLAAMVHSHYKLRADCRTYNLGGMGCSASVIGVDLARQLLEASPGSRALIVSTENLTQQLYLGGDRSMLVQNMLFRCGGAAAVLSSRATDGFRAKYKLLLTNRTQTSDDAALSCVWQCEDDSGKRGIRLSKEVPAIAGRALKHNLTAIGPYVLPLREQFAVLVREALRWAHTRATALGETLAIPALADLARPKPYIPNFRKGVDHFCIHAGGRAVIDGVAENLKLSRADTAPSRACLWHYGNTSSSSIWYELRFCEQESEAWVAEDAGAPVRAGDRVLQVAFGSGFKCNSAVWLRMR</sequence>
<gene>
    <name evidence="9" type="ORF">FNF27_03090</name>
    <name evidence="7" type="ORF">FNF29_05061</name>
    <name evidence="8" type="ORF">FNF31_01073</name>
</gene>
<keyword evidence="11" id="KW-1185">Reference proteome</keyword>
<evidence type="ECO:0000256" key="1">
    <source>
        <dbReference type="ARBA" id="ARBA00005531"/>
    </source>
</evidence>
<evidence type="ECO:0000259" key="6">
    <source>
        <dbReference type="Pfam" id="PF08541"/>
    </source>
</evidence>
<keyword evidence="4" id="KW-0812">Transmembrane</keyword>
<dbReference type="PANTHER" id="PTHR31561">
    <property type="entry name" value="3-KETOACYL-COA SYNTHASE"/>
    <property type="match status" value="1"/>
</dbReference>
<feature type="transmembrane region" description="Helical" evidence="4">
    <location>
        <begin position="86"/>
        <end position="103"/>
    </location>
</feature>
<comment type="similarity">
    <text evidence="1 3">Belongs to the thiolase-like superfamily. Chalcone/stilbene synthases family.</text>
</comment>
<evidence type="ECO:0000313" key="11">
    <source>
        <dbReference type="Proteomes" id="UP000323011"/>
    </source>
</evidence>
<dbReference type="GO" id="GO:0016747">
    <property type="term" value="F:acyltransferase activity, transferring groups other than amino-acyl groups"/>
    <property type="evidence" value="ECO:0007669"/>
    <property type="project" value="InterPro"/>
</dbReference>
<keyword evidence="4" id="KW-0472">Membrane</keyword>
<dbReference type="OMA" id="HHSKLCG"/>
<dbReference type="PIRSF" id="PIRSF036417">
    <property type="entry name" value="3-ktacl-CoA_syn"/>
    <property type="match status" value="1"/>
</dbReference>
<accession>A0A5A8CDT6</accession>
<dbReference type="Proteomes" id="UP000322899">
    <property type="component" value="Unassembled WGS sequence"/>
</dbReference>
<dbReference type="Proteomes" id="UP000323011">
    <property type="component" value="Unassembled WGS sequence"/>
</dbReference>
<protein>
    <recommendedName>
        <fullName evidence="3">3-ketoacyl-CoA synthase</fullName>
        <ecNumber evidence="3">2.3.1.-</ecNumber>
    </recommendedName>
</protein>
<reference evidence="10 11" key="1">
    <citation type="submission" date="2019-07" db="EMBL/GenBank/DDBJ databases">
        <title>Genomes of Cafeteria roenbergensis.</title>
        <authorList>
            <person name="Fischer M.G."/>
            <person name="Hackl T."/>
            <person name="Roman M."/>
        </authorList>
    </citation>
    <scope>NUCLEOTIDE SEQUENCE [LARGE SCALE GENOMIC DNA]</scope>
    <source>
        <strain evidence="7 11">BVI</strain>
        <strain evidence="8 12">Cflag</strain>
        <strain evidence="9 10">E4-10P</strain>
    </source>
</reference>
<dbReference type="Proteomes" id="UP000325113">
    <property type="component" value="Unassembled WGS sequence"/>
</dbReference>
<name>A0A5A8CDT6_CAFRO</name>
<dbReference type="InterPro" id="IPR013747">
    <property type="entry name" value="ACP_syn_III_C"/>
</dbReference>
<evidence type="ECO:0000313" key="12">
    <source>
        <dbReference type="Proteomes" id="UP000325113"/>
    </source>
</evidence>
<dbReference type="OrthoDB" id="329835at2759"/>
<proteinExistence type="inferred from homology"/>
<feature type="domain" description="Beta-ketoacyl-[acyl-carrier-protein] synthase III C-terminal" evidence="6">
    <location>
        <begin position="427"/>
        <end position="518"/>
    </location>
</feature>
<organism evidence="7 11">
    <name type="scientific">Cafeteria roenbergensis</name>
    <name type="common">Marine flagellate</name>
    <dbReference type="NCBI Taxonomy" id="33653"/>
    <lineage>
        <taxon>Eukaryota</taxon>
        <taxon>Sar</taxon>
        <taxon>Stramenopiles</taxon>
        <taxon>Bigyra</taxon>
        <taxon>Opalozoa</taxon>
        <taxon>Bicosoecida</taxon>
        <taxon>Cafeteriaceae</taxon>
        <taxon>Cafeteria</taxon>
    </lineage>
</organism>
<comment type="pathway">
    <text evidence="3">Lipid metabolism; fatty acid biosynthesis.</text>
</comment>
<evidence type="ECO:0000313" key="9">
    <source>
        <dbReference type="EMBL" id="KAA0175390.1"/>
    </source>
</evidence>
<dbReference type="EMBL" id="VLTO01000014">
    <property type="protein sequence ID" value="KAA0175390.1"/>
    <property type="molecule type" value="Genomic_DNA"/>
</dbReference>
<evidence type="ECO:0000313" key="8">
    <source>
        <dbReference type="EMBL" id="KAA0167187.1"/>
    </source>
</evidence>
<dbReference type="CDD" id="cd00831">
    <property type="entry name" value="CHS_like"/>
    <property type="match status" value="1"/>
</dbReference>
<keyword evidence="2 3" id="KW-0808">Transferase</keyword>
<dbReference type="SUPFAM" id="SSF53901">
    <property type="entry name" value="Thiolase-like"/>
    <property type="match status" value="2"/>
</dbReference>
<feature type="domain" description="FAE" evidence="5">
    <location>
        <begin position="108"/>
        <end position="389"/>
    </location>
</feature>
<dbReference type="Pfam" id="PF08541">
    <property type="entry name" value="ACP_syn_III_C"/>
    <property type="match status" value="1"/>
</dbReference>
<dbReference type="InterPro" id="IPR016039">
    <property type="entry name" value="Thiolase-like"/>
</dbReference>
<dbReference type="EMBL" id="VLTN01000032">
    <property type="protein sequence ID" value="KAA0150724.1"/>
    <property type="molecule type" value="Genomic_DNA"/>
</dbReference>
<comment type="caution">
    <text evidence="7">The sequence shown here is derived from an EMBL/GenBank/DDBJ whole genome shotgun (WGS) entry which is preliminary data.</text>
</comment>
<evidence type="ECO:0000313" key="7">
    <source>
        <dbReference type="EMBL" id="KAA0150724.1"/>
    </source>
</evidence>